<dbReference type="PRINTS" id="PR00338">
    <property type="entry name" value="NUSGTNSCPFCT"/>
</dbReference>
<evidence type="ECO:0000256" key="2">
    <source>
        <dbReference type="ARBA" id="ARBA00022814"/>
    </source>
</evidence>
<feature type="domain" description="NusG-like N-terminal" evidence="9">
    <location>
        <begin position="132"/>
        <end position="240"/>
    </location>
</feature>
<dbReference type="HAMAP" id="MF_00948">
    <property type="entry name" value="NusG"/>
    <property type="match status" value="1"/>
</dbReference>
<keyword evidence="1 5" id="KW-0806">Transcription termination</keyword>
<dbReference type="Proteomes" id="UP001500653">
    <property type="component" value="Unassembled WGS sequence"/>
</dbReference>
<dbReference type="RefSeq" id="WP_253865524.1">
    <property type="nucleotide sequence ID" value="NZ_BAAALN010000020.1"/>
</dbReference>
<dbReference type="InterPro" id="IPR001062">
    <property type="entry name" value="Transcrpt_antiterm_NusG"/>
</dbReference>
<dbReference type="CDD" id="cd09891">
    <property type="entry name" value="NGN_Bact_1"/>
    <property type="match status" value="1"/>
</dbReference>
<dbReference type="SUPFAM" id="SSF50104">
    <property type="entry name" value="Translation proteins SH3-like domain"/>
    <property type="match status" value="1"/>
</dbReference>
<dbReference type="SUPFAM" id="SSF82679">
    <property type="entry name" value="N-utilization substance G protein NusG, N-terminal domain"/>
    <property type="match status" value="1"/>
</dbReference>
<comment type="similarity">
    <text evidence="5 7">Belongs to the NusG family.</text>
</comment>
<feature type="compositionally biased region" description="Acidic residues" evidence="8">
    <location>
        <begin position="52"/>
        <end position="76"/>
    </location>
</feature>
<dbReference type="Gene3D" id="3.30.70.940">
    <property type="entry name" value="NusG, N-terminal domain"/>
    <property type="match status" value="1"/>
</dbReference>
<dbReference type="PROSITE" id="PS01014">
    <property type="entry name" value="NUSG"/>
    <property type="match status" value="1"/>
</dbReference>
<dbReference type="InterPro" id="IPR008991">
    <property type="entry name" value="Translation_prot_SH3-like_sf"/>
</dbReference>
<evidence type="ECO:0000256" key="6">
    <source>
        <dbReference type="NCBIfam" id="TIGR00922"/>
    </source>
</evidence>
<accession>A0ABP4HBL0</accession>
<evidence type="ECO:0000313" key="10">
    <source>
        <dbReference type="EMBL" id="GAA1254121.1"/>
    </source>
</evidence>
<dbReference type="InterPro" id="IPR014722">
    <property type="entry name" value="Rib_uL2_dom2"/>
</dbReference>
<dbReference type="CDD" id="cd06091">
    <property type="entry name" value="KOW_NusG"/>
    <property type="match status" value="1"/>
</dbReference>
<evidence type="ECO:0000256" key="7">
    <source>
        <dbReference type="RuleBase" id="RU000538"/>
    </source>
</evidence>
<dbReference type="EMBL" id="BAAALN010000020">
    <property type="protein sequence ID" value="GAA1254121.1"/>
    <property type="molecule type" value="Genomic_DNA"/>
</dbReference>
<evidence type="ECO:0000256" key="4">
    <source>
        <dbReference type="ARBA" id="ARBA00023163"/>
    </source>
</evidence>
<dbReference type="InterPro" id="IPR047050">
    <property type="entry name" value="NGN"/>
</dbReference>
<dbReference type="Gene3D" id="2.30.30.30">
    <property type="match status" value="1"/>
</dbReference>
<feature type="compositionally biased region" description="Low complexity" evidence="8">
    <location>
        <begin position="41"/>
        <end position="51"/>
    </location>
</feature>
<evidence type="ECO:0000313" key="11">
    <source>
        <dbReference type="Proteomes" id="UP001500653"/>
    </source>
</evidence>
<feature type="compositionally biased region" description="Low complexity" evidence="8">
    <location>
        <begin position="254"/>
        <end position="268"/>
    </location>
</feature>
<proteinExistence type="inferred from homology"/>
<dbReference type="Pfam" id="PF02357">
    <property type="entry name" value="NusG"/>
    <property type="match status" value="1"/>
</dbReference>
<dbReference type="SMART" id="SM00738">
    <property type="entry name" value="NGN"/>
    <property type="match status" value="1"/>
</dbReference>
<name>A0ABP4HBL0_9PSEU</name>
<dbReference type="InterPro" id="IPR006645">
    <property type="entry name" value="NGN-like_dom"/>
</dbReference>
<evidence type="ECO:0000259" key="9">
    <source>
        <dbReference type="SMART" id="SM00738"/>
    </source>
</evidence>
<comment type="caution">
    <text evidence="10">The sequence shown here is derived from an EMBL/GenBank/DDBJ whole genome shotgun (WGS) entry which is preliminary data.</text>
</comment>
<feature type="region of interest" description="Disordered" evidence="8">
    <location>
        <begin position="1"/>
        <end position="121"/>
    </location>
</feature>
<protein>
    <recommendedName>
        <fullName evidence="5 6">Transcription termination/antitermination protein NusG</fullName>
    </recommendedName>
</protein>
<gene>
    <name evidence="5" type="primary">nusG</name>
    <name evidence="10" type="ORF">GCM10009676_46650</name>
</gene>
<keyword evidence="4 5" id="KW-0804">Transcription</keyword>
<keyword evidence="2 5" id="KW-0889">Transcription antitermination</keyword>
<organism evidence="10 11">
    <name type="scientific">Prauserella halophila</name>
    <dbReference type="NCBI Taxonomy" id="185641"/>
    <lineage>
        <taxon>Bacteria</taxon>
        <taxon>Bacillati</taxon>
        <taxon>Actinomycetota</taxon>
        <taxon>Actinomycetes</taxon>
        <taxon>Pseudonocardiales</taxon>
        <taxon>Pseudonocardiaceae</taxon>
        <taxon>Prauserella</taxon>
    </lineage>
</organism>
<keyword evidence="3 5" id="KW-0805">Transcription regulation</keyword>
<evidence type="ECO:0000256" key="3">
    <source>
        <dbReference type="ARBA" id="ARBA00023015"/>
    </source>
</evidence>
<dbReference type="PANTHER" id="PTHR30265:SF2">
    <property type="entry name" value="TRANSCRIPTION TERMINATION_ANTITERMINATION PROTEIN NUSG"/>
    <property type="match status" value="1"/>
</dbReference>
<keyword evidence="11" id="KW-1185">Reference proteome</keyword>
<evidence type="ECO:0000256" key="5">
    <source>
        <dbReference type="HAMAP-Rule" id="MF_00948"/>
    </source>
</evidence>
<reference evidence="11" key="1">
    <citation type="journal article" date="2019" name="Int. J. Syst. Evol. Microbiol.">
        <title>The Global Catalogue of Microorganisms (GCM) 10K type strain sequencing project: providing services to taxonomists for standard genome sequencing and annotation.</title>
        <authorList>
            <consortium name="The Broad Institute Genomics Platform"/>
            <consortium name="The Broad Institute Genome Sequencing Center for Infectious Disease"/>
            <person name="Wu L."/>
            <person name="Ma J."/>
        </authorList>
    </citation>
    <scope>NUCLEOTIDE SEQUENCE [LARGE SCALE GENOMIC DNA]</scope>
    <source>
        <strain evidence="11">JCM 13023</strain>
    </source>
</reference>
<evidence type="ECO:0000256" key="8">
    <source>
        <dbReference type="SAM" id="MobiDB-lite"/>
    </source>
</evidence>
<dbReference type="NCBIfam" id="TIGR00922">
    <property type="entry name" value="nusG"/>
    <property type="match status" value="1"/>
</dbReference>
<feature type="region of interest" description="Disordered" evidence="8">
    <location>
        <begin position="245"/>
        <end position="268"/>
    </location>
</feature>
<dbReference type="InterPro" id="IPR043425">
    <property type="entry name" value="NusG-like"/>
</dbReference>
<dbReference type="InterPro" id="IPR036735">
    <property type="entry name" value="NGN_dom_sf"/>
</dbReference>
<dbReference type="InterPro" id="IPR015869">
    <property type="entry name" value="Transcrpt_antiterm_NusG_bac_CS"/>
</dbReference>
<evidence type="ECO:0000256" key="1">
    <source>
        <dbReference type="ARBA" id="ARBA00022472"/>
    </source>
</evidence>
<dbReference type="PANTHER" id="PTHR30265">
    <property type="entry name" value="RHO-INTERACTING TRANSCRIPTION TERMINATION FACTOR NUSG"/>
    <property type="match status" value="1"/>
</dbReference>
<feature type="compositionally biased region" description="Low complexity" evidence="8">
    <location>
        <begin position="77"/>
        <end position="92"/>
    </location>
</feature>
<sequence>MTSENGSDEQVLAATDVDPAEAADTPAPVAETAEVDEHAEAGTADTAGADESAGEADDTEGVEGADDSTDSDDSADSAEAPAVDSAEVSADAGEGDGTADEGDRAGAESETTETETAADPVAQLRAELKSLPGEWYVVHSYAGYESRVKHNLETRRQTLDVEDYIFQIEVPTEEVTEIKNGQRKRVNRKVLPGYVLVRMELTDESWGAVRNTPGVTGFVGATSRPSPITLEEVLKFLAPQVEQEAPAKATKGESATPDTQAAPSSSASAVQVDFEVGESVTVMDGPFATLPATISEVDAGGQKLKVLVSIFGRETPVELSFNQVSKI</sequence>
<comment type="function">
    <text evidence="5 7">Participates in transcription elongation, termination and antitermination.</text>
</comment>